<dbReference type="SUPFAM" id="SSF55781">
    <property type="entry name" value="GAF domain-like"/>
    <property type="match status" value="1"/>
</dbReference>
<keyword evidence="3" id="KW-0804">Transcription</keyword>
<dbReference type="Pfam" id="PF01614">
    <property type="entry name" value="IclR_C"/>
    <property type="match status" value="1"/>
</dbReference>
<organism evidence="6 7">
    <name type="scientific">Alkalihalophilus pseudofirmus</name>
    <name type="common">Bacillus pseudofirmus</name>
    <dbReference type="NCBI Taxonomy" id="79885"/>
    <lineage>
        <taxon>Bacteria</taxon>
        <taxon>Bacillati</taxon>
        <taxon>Bacillota</taxon>
        <taxon>Bacilli</taxon>
        <taxon>Bacillales</taxon>
        <taxon>Bacillaceae</taxon>
        <taxon>Alkalihalophilus</taxon>
    </lineage>
</organism>
<keyword evidence="1" id="KW-0805">Transcription regulation</keyword>
<dbReference type="RefSeq" id="WP_323465596.1">
    <property type="nucleotide sequence ID" value="NZ_CP144224.1"/>
</dbReference>
<dbReference type="InterPro" id="IPR036388">
    <property type="entry name" value="WH-like_DNA-bd_sf"/>
</dbReference>
<evidence type="ECO:0000313" key="6">
    <source>
        <dbReference type="EMBL" id="MDV2883714.1"/>
    </source>
</evidence>
<feature type="domain" description="HTH iclR-type" evidence="4">
    <location>
        <begin position="11"/>
        <end position="73"/>
    </location>
</feature>
<dbReference type="Pfam" id="PF09339">
    <property type="entry name" value="HTH_IclR"/>
    <property type="match status" value="1"/>
</dbReference>
<dbReference type="Gene3D" id="3.30.450.40">
    <property type="match status" value="1"/>
</dbReference>
<evidence type="ECO:0000259" key="4">
    <source>
        <dbReference type="PROSITE" id="PS51077"/>
    </source>
</evidence>
<dbReference type="PROSITE" id="PS51078">
    <property type="entry name" value="ICLR_ED"/>
    <property type="match status" value="1"/>
</dbReference>
<keyword evidence="2" id="KW-0238">DNA-binding</keyword>
<sequence>MRYKALNNHSYSSFRNALRLLNLFNLDEPELNLSEIAERLNVATSTAHRLVHTLMNNGFLVKDPKSKCFRPASSILSMGNLFLAKYKLYQTAVPILENLTETTGETAHIAILKGNMVVYLYKIDSEHPVHLLSHAGRQNPIHCTSSGQVILAFQSKAKIDCIVNQNLTRYTEYTITNPKVLKQQLSTIKKQGYAVSHEEMHKGVTSIAAPIKSGQGIVNASVSIAGPTSRITQLKLDSLCTLVKRAASTIENLSFNKTKA</sequence>
<dbReference type="InterPro" id="IPR014757">
    <property type="entry name" value="Tscrpt_reg_IclR_C"/>
</dbReference>
<evidence type="ECO:0000256" key="1">
    <source>
        <dbReference type="ARBA" id="ARBA00023015"/>
    </source>
</evidence>
<feature type="domain" description="IclR-ED" evidence="5">
    <location>
        <begin position="74"/>
        <end position="256"/>
    </location>
</feature>
<gene>
    <name evidence="6" type="ORF">RYX45_00875</name>
</gene>
<dbReference type="InterPro" id="IPR029016">
    <property type="entry name" value="GAF-like_dom_sf"/>
</dbReference>
<dbReference type="PANTHER" id="PTHR30136:SF24">
    <property type="entry name" value="HTH-TYPE TRANSCRIPTIONAL REPRESSOR ALLR"/>
    <property type="match status" value="1"/>
</dbReference>
<protein>
    <submittedName>
        <fullName evidence="6">IclR family transcriptional regulator</fullName>
    </submittedName>
</protein>
<dbReference type="InterPro" id="IPR036390">
    <property type="entry name" value="WH_DNA-bd_sf"/>
</dbReference>
<evidence type="ECO:0000259" key="5">
    <source>
        <dbReference type="PROSITE" id="PS51078"/>
    </source>
</evidence>
<reference evidence="6" key="1">
    <citation type="submission" date="2023-10" db="EMBL/GenBank/DDBJ databases">
        <title>Screening of Alkalihalophilus pseudofirmusBZ-TG-HK211 and Its Alleviation of Salt Stress on Rapeseed Growth.</title>
        <authorList>
            <person name="Zhao B."/>
            <person name="Guo T."/>
        </authorList>
    </citation>
    <scope>NUCLEOTIDE SEQUENCE</scope>
    <source>
        <strain evidence="6">BZ-TG-HK211</strain>
    </source>
</reference>
<dbReference type="EMBL" id="JAWJAY010000001">
    <property type="protein sequence ID" value="MDV2883714.1"/>
    <property type="molecule type" value="Genomic_DNA"/>
</dbReference>
<dbReference type="InterPro" id="IPR050707">
    <property type="entry name" value="HTH_MetabolicPath_Reg"/>
</dbReference>
<dbReference type="SMART" id="SM00346">
    <property type="entry name" value="HTH_ICLR"/>
    <property type="match status" value="1"/>
</dbReference>
<dbReference type="Proteomes" id="UP001285636">
    <property type="component" value="Unassembled WGS sequence"/>
</dbReference>
<dbReference type="GO" id="GO:0003677">
    <property type="term" value="F:DNA binding"/>
    <property type="evidence" value="ECO:0007669"/>
    <property type="project" value="UniProtKB-KW"/>
</dbReference>
<evidence type="ECO:0000256" key="3">
    <source>
        <dbReference type="ARBA" id="ARBA00023163"/>
    </source>
</evidence>
<dbReference type="PANTHER" id="PTHR30136">
    <property type="entry name" value="HELIX-TURN-HELIX TRANSCRIPTIONAL REGULATOR, ICLR FAMILY"/>
    <property type="match status" value="1"/>
</dbReference>
<evidence type="ECO:0000313" key="7">
    <source>
        <dbReference type="Proteomes" id="UP001285636"/>
    </source>
</evidence>
<proteinExistence type="predicted"/>
<dbReference type="InterPro" id="IPR005471">
    <property type="entry name" value="Tscrpt_reg_IclR_N"/>
</dbReference>
<dbReference type="GO" id="GO:0045892">
    <property type="term" value="P:negative regulation of DNA-templated transcription"/>
    <property type="evidence" value="ECO:0007669"/>
    <property type="project" value="TreeGrafter"/>
</dbReference>
<name>A0AAJ2NJW2_ALKPS</name>
<evidence type="ECO:0000256" key="2">
    <source>
        <dbReference type="ARBA" id="ARBA00023125"/>
    </source>
</evidence>
<dbReference type="SUPFAM" id="SSF46785">
    <property type="entry name" value="Winged helix' DNA-binding domain"/>
    <property type="match status" value="1"/>
</dbReference>
<dbReference type="PROSITE" id="PS51077">
    <property type="entry name" value="HTH_ICLR"/>
    <property type="match status" value="1"/>
</dbReference>
<dbReference type="Gene3D" id="1.10.10.10">
    <property type="entry name" value="Winged helix-like DNA-binding domain superfamily/Winged helix DNA-binding domain"/>
    <property type="match status" value="1"/>
</dbReference>
<comment type="caution">
    <text evidence="6">The sequence shown here is derived from an EMBL/GenBank/DDBJ whole genome shotgun (WGS) entry which is preliminary data.</text>
</comment>
<dbReference type="GO" id="GO:0003700">
    <property type="term" value="F:DNA-binding transcription factor activity"/>
    <property type="evidence" value="ECO:0007669"/>
    <property type="project" value="TreeGrafter"/>
</dbReference>
<dbReference type="AlphaFoldDB" id="A0AAJ2NJW2"/>
<accession>A0AAJ2NJW2</accession>